<comment type="caution">
    <text evidence="1">The sequence shown here is derived from an EMBL/GenBank/DDBJ whole genome shotgun (WGS) entry which is preliminary data.</text>
</comment>
<sequence>MNKHRMGEELLVPANQKVQGEVSVLAVDKIKSVVVFKNNEVLIEKTPDGNAIDFTFEDTQRNETDTYYVRVEQVDDHRAWSSPIWVDQK</sequence>
<protein>
    <submittedName>
        <fullName evidence="1">Uncharacterized protein</fullName>
    </submittedName>
</protein>
<organism evidence="1">
    <name type="scientific">bioreactor metagenome</name>
    <dbReference type="NCBI Taxonomy" id="1076179"/>
    <lineage>
        <taxon>unclassified sequences</taxon>
        <taxon>metagenomes</taxon>
        <taxon>ecological metagenomes</taxon>
    </lineage>
</organism>
<name>A0A645F452_9ZZZZ</name>
<dbReference type="AlphaFoldDB" id="A0A645F452"/>
<proteinExistence type="predicted"/>
<accession>A0A645F452</accession>
<dbReference type="EMBL" id="VSSQ01054234">
    <property type="protein sequence ID" value="MPN08209.1"/>
    <property type="molecule type" value="Genomic_DNA"/>
</dbReference>
<gene>
    <name evidence="1" type="ORF">SDC9_155491</name>
</gene>
<reference evidence="1" key="1">
    <citation type="submission" date="2019-08" db="EMBL/GenBank/DDBJ databases">
        <authorList>
            <person name="Kucharzyk K."/>
            <person name="Murdoch R.W."/>
            <person name="Higgins S."/>
            <person name="Loffler F."/>
        </authorList>
    </citation>
    <scope>NUCLEOTIDE SEQUENCE</scope>
</reference>
<evidence type="ECO:0000313" key="1">
    <source>
        <dbReference type="EMBL" id="MPN08209.1"/>
    </source>
</evidence>